<name>A0A9P7KIL1_9AGAR</name>
<evidence type="ECO:0000313" key="2">
    <source>
        <dbReference type="EMBL" id="KAG5649860.1"/>
    </source>
</evidence>
<reference evidence="2" key="1">
    <citation type="submission" date="2021-02" db="EMBL/GenBank/DDBJ databases">
        <authorList>
            <person name="Nieuwenhuis M."/>
            <person name="Van De Peppel L.J.J."/>
        </authorList>
    </citation>
    <scope>NUCLEOTIDE SEQUENCE</scope>
    <source>
        <strain evidence="2">D49</strain>
    </source>
</reference>
<protein>
    <recommendedName>
        <fullName evidence="1">GED domain-containing protein</fullName>
    </recommendedName>
</protein>
<dbReference type="Proteomes" id="UP000717328">
    <property type="component" value="Unassembled WGS sequence"/>
</dbReference>
<organism evidence="2 3">
    <name type="scientific">Sphagnurus paluster</name>
    <dbReference type="NCBI Taxonomy" id="117069"/>
    <lineage>
        <taxon>Eukaryota</taxon>
        <taxon>Fungi</taxon>
        <taxon>Dikarya</taxon>
        <taxon>Basidiomycota</taxon>
        <taxon>Agaricomycotina</taxon>
        <taxon>Agaricomycetes</taxon>
        <taxon>Agaricomycetidae</taxon>
        <taxon>Agaricales</taxon>
        <taxon>Tricholomatineae</taxon>
        <taxon>Lyophyllaceae</taxon>
        <taxon>Sphagnurus</taxon>
    </lineage>
</organism>
<evidence type="ECO:0000313" key="3">
    <source>
        <dbReference type="Proteomes" id="UP000717328"/>
    </source>
</evidence>
<comment type="caution">
    <text evidence="2">The sequence shown here is derived from an EMBL/GenBank/DDBJ whole genome shotgun (WGS) entry which is preliminary data.</text>
</comment>
<accession>A0A9P7KIL1</accession>
<dbReference type="AlphaFoldDB" id="A0A9P7KIL1"/>
<dbReference type="GO" id="GO:0005525">
    <property type="term" value="F:GTP binding"/>
    <property type="evidence" value="ECO:0007669"/>
    <property type="project" value="InterPro"/>
</dbReference>
<keyword evidence="3" id="KW-1185">Reference proteome</keyword>
<sequence>MADVRAYFQVAYKRFADNVPLAIDLDLVRGAEKDILRVLYADLGINGPDGHRICVELAQESLQVADRRLDLQKRLERLEIATGELLSIGI</sequence>
<dbReference type="GO" id="GO:0003924">
    <property type="term" value="F:GTPase activity"/>
    <property type="evidence" value="ECO:0007669"/>
    <property type="project" value="InterPro"/>
</dbReference>
<dbReference type="Pfam" id="PF02212">
    <property type="entry name" value="GED"/>
    <property type="match status" value="1"/>
</dbReference>
<dbReference type="InterPro" id="IPR020850">
    <property type="entry name" value="GED_dom"/>
</dbReference>
<dbReference type="Gene3D" id="1.20.120.1240">
    <property type="entry name" value="Dynamin, middle domain"/>
    <property type="match status" value="1"/>
</dbReference>
<dbReference type="PROSITE" id="PS51388">
    <property type="entry name" value="GED"/>
    <property type="match status" value="1"/>
</dbReference>
<dbReference type="InterPro" id="IPR003130">
    <property type="entry name" value="GED"/>
</dbReference>
<reference evidence="2" key="2">
    <citation type="submission" date="2021-10" db="EMBL/GenBank/DDBJ databases">
        <title>Phylogenomics reveals ancestral predisposition of the termite-cultivated fungus Termitomyces towards a domesticated lifestyle.</title>
        <authorList>
            <person name="Auxier B."/>
            <person name="Grum-Grzhimaylo A."/>
            <person name="Cardenas M.E."/>
            <person name="Lodge J.D."/>
            <person name="Laessoe T."/>
            <person name="Pedersen O."/>
            <person name="Smith M.E."/>
            <person name="Kuyper T.W."/>
            <person name="Franco-Molano E.A."/>
            <person name="Baroni T.J."/>
            <person name="Aanen D.K."/>
        </authorList>
    </citation>
    <scope>NUCLEOTIDE SEQUENCE</scope>
    <source>
        <strain evidence="2">D49</strain>
    </source>
</reference>
<gene>
    <name evidence="2" type="ORF">H0H81_001744</name>
</gene>
<dbReference type="OrthoDB" id="5061070at2759"/>
<proteinExistence type="predicted"/>
<feature type="domain" description="GED" evidence="1">
    <location>
        <begin position="1"/>
        <end position="90"/>
    </location>
</feature>
<evidence type="ECO:0000259" key="1">
    <source>
        <dbReference type="PROSITE" id="PS51388"/>
    </source>
</evidence>
<dbReference type="EMBL" id="JABCKI010000667">
    <property type="protein sequence ID" value="KAG5649860.1"/>
    <property type="molecule type" value="Genomic_DNA"/>
</dbReference>